<dbReference type="STRING" id="767817.Desgi_0954"/>
<dbReference type="AlphaFoldDB" id="R4KD48"/>
<evidence type="ECO:0000313" key="2">
    <source>
        <dbReference type="Proteomes" id="UP000013520"/>
    </source>
</evidence>
<sequence>MPEGVGYAKIKGTSLNTYEEHAEYLWFVTENGQPVSGSNTPPEIPAKVLFKMELDRDAAVSYGYVMKYQDWVGNKKPLRFQMMIEMDVIY</sequence>
<dbReference type="EMBL" id="CP003273">
    <property type="protein sequence ID" value="AGL00499.1"/>
    <property type="molecule type" value="Genomic_DNA"/>
</dbReference>
<gene>
    <name evidence="1" type="ORF">Desgi_0954</name>
</gene>
<dbReference type="Proteomes" id="UP000013520">
    <property type="component" value="Chromosome"/>
</dbReference>
<dbReference type="HOGENOM" id="CLU_2435975_0_0_9"/>
<proteinExistence type="predicted"/>
<protein>
    <submittedName>
        <fullName evidence="1">Uncharacterized protein</fullName>
    </submittedName>
</protein>
<organism evidence="1 2">
    <name type="scientific">Desulfoscipio gibsoniae DSM 7213</name>
    <dbReference type="NCBI Taxonomy" id="767817"/>
    <lineage>
        <taxon>Bacteria</taxon>
        <taxon>Bacillati</taxon>
        <taxon>Bacillota</taxon>
        <taxon>Clostridia</taxon>
        <taxon>Eubacteriales</taxon>
        <taxon>Desulfallaceae</taxon>
        <taxon>Desulfoscipio</taxon>
    </lineage>
</organism>
<reference evidence="1 2" key="1">
    <citation type="submission" date="2012-01" db="EMBL/GenBank/DDBJ databases">
        <title>Complete sequence of Desulfotomaculum gibsoniae DSM 7213.</title>
        <authorList>
            <consortium name="US DOE Joint Genome Institute"/>
            <person name="Lucas S."/>
            <person name="Han J."/>
            <person name="Lapidus A."/>
            <person name="Cheng J.-F."/>
            <person name="Goodwin L."/>
            <person name="Pitluck S."/>
            <person name="Peters L."/>
            <person name="Ovchinnikova G."/>
            <person name="Teshima H."/>
            <person name="Detter J.C."/>
            <person name="Han C."/>
            <person name="Tapia R."/>
            <person name="Land M."/>
            <person name="Hauser L."/>
            <person name="Kyrpides N."/>
            <person name="Ivanova N."/>
            <person name="Pagani I."/>
            <person name="Parshina S."/>
            <person name="Plugge C."/>
            <person name="Muyzer G."/>
            <person name="Kuever J."/>
            <person name="Ivanova A."/>
            <person name="Nazina T."/>
            <person name="Klenk H.-P."/>
            <person name="Brambilla E."/>
            <person name="Spring S."/>
            <person name="Stams A.F."/>
            <person name="Woyke T."/>
        </authorList>
    </citation>
    <scope>NUCLEOTIDE SEQUENCE [LARGE SCALE GENOMIC DNA]</scope>
    <source>
        <strain evidence="1 2">DSM 7213</strain>
    </source>
</reference>
<name>R4KD48_9FIRM</name>
<evidence type="ECO:0000313" key="1">
    <source>
        <dbReference type="EMBL" id="AGL00499.1"/>
    </source>
</evidence>
<keyword evidence="2" id="KW-1185">Reference proteome</keyword>
<dbReference type="RefSeq" id="WP_006521154.1">
    <property type="nucleotide sequence ID" value="NC_021184.1"/>
</dbReference>
<accession>R4KD48</accession>
<dbReference type="KEGG" id="dgi:Desgi_0954"/>